<dbReference type="HOGENOM" id="CLU_069589_0_0_10"/>
<dbReference type="AlphaFoldDB" id="A6GXY3"/>
<dbReference type="OrthoDB" id="1931120at2"/>
<dbReference type="GO" id="GO:0004673">
    <property type="term" value="F:protein histidine kinase activity"/>
    <property type="evidence" value="ECO:0007669"/>
    <property type="project" value="UniProtKB-EC"/>
</dbReference>
<dbReference type="SUPFAM" id="SSF55874">
    <property type="entry name" value="ATPase domain of HSP90 chaperone/DNA topoisomerase II/histidine kinase"/>
    <property type="match status" value="1"/>
</dbReference>
<protein>
    <submittedName>
        <fullName evidence="1">Probable two-component system sensor histidine kinase</fullName>
        <ecNumber evidence="1">2.7.13.3</ecNumber>
    </submittedName>
</protein>
<dbReference type="EC" id="2.7.13.3" evidence="1"/>
<keyword evidence="1" id="KW-0808">Transferase</keyword>
<evidence type="ECO:0000313" key="2">
    <source>
        <dbReference type="Proteomes" id="UP000006394"/>
    </source>
</evidence>
<dbReference type="RefSeq" id="WP_011963012.1">
    <property type="nucleotide sequence ID" value="NC_009613.3"/>
</dbReference>
<dbReference type="KEGG" id="fps:FP0856"/>
<dbReference type="InterPro" id="IPR036890">
    <property type="entry name" value="HATPase_C_sf"/>
</dbReference>
<dbReference type="eggNOG" id="COG2205">
    <property type="taxonomic scope" value="Bacteria"/>
</dbReference>
<dbReference type="GeneID" id="66552522"/>
<dbReference type="EnsemblBacteria" id="CAL42956">
    <property type="protein sequence ID" value="CAL42956"/>
    <property type="gene ID" value="FP0856"/>
</dbReference>
<sequence length="345" mass="39877">MKHFSIIDFSGIVISDNLEKECKVCFDNNNTVGNLIPNCPKYGGDRRQGKISNSKGITFLCCDTTKTTKLFKNKLEGLSYAYYDLIIPKKQIEDDIKKSEQQKVNRLVHNLTSINAHNIQEIYDLIPQEVLSSNWRTQIEYIETELKRNSKKASMMFLRIAKHNIHMKSEFSIYRKLDRTDAVSLEIRSWSVRNVLLNVLHTFFADFTKNRIYVQVNDFFGKVKFDYETIQVAFYHLIENASKYAKPNSTIDINFIDNPASVTLSIEMISLYINPLEREKIFLEGISGTLAKSIGKSGDGIGMWRIKQMMELNEGTFEIVCGDNSEKLKGIQFSENRFNLSFKKY</sequence>
<gene>
    <name evidence="1" type="ordered locus">FP0856</name>
</gene>
<dbReference type="PATRIC" id="fig|402612.5.peg.869"/>
<accession>A6GXY3</accession>
<dbReference type="Gene3D" id="3.30.565.10">
    <property type="entry name" value="Histidine kinase-like ATPase, C-terminal domain"/>
    <property type="match status" value="1"/>
</dbReference>
<proteinExistence type="predicted"/>
<evidence type="ECO:0000313" key="1">
    <source>
        <dbReference type="EMBL" id="CAL42956.1"/>
    </source>
</evidence>
<organism evidence="1 2">
    <name type="scientific">Flavobacterium psychrophilum (strain ATCC 49511 / DSM 21280 / CIP 103535 / JIP02/86)</name>
    <dbReference type="NCBI Taxonomy" id="402612"/>
    <lineage>
        <taxon>Bacteria</taxon>
        <taxon>Pseudomonadati</taxon>
        <taxon>Bacteroidota</taxon>
        <taxon>Flavobacteriia</taxon>
        <taxon>Flavobacteriales</taxon>
        <taxon>Flavobacteriaceae</taxon>
        <taxon>Flavobacterium</taxon>
    </lineage>
</organism>
<dbReference type="STRING" id="402612.FP0856"/>
<dbReference type="Proteomes" id="UP000006394">
    <property type="component" value="Chromosome"/>
</dbReference>
<keyword evidence="1" id="KW-0418">Kinase</keyword>
<reference evidence="1 2" key="1">
    <citation type="journal article" date="2007" name="Nat. Biotechnol.">
        <title>Complete genome sequence of the fish pathogen Flavobacterium psychrophilum.</title>
        <authorList>
            <person name="Duchaud E."/>
            <person name="Boussaha M."/>
            <person name="Loux V."/>
            <person name="Bernardet J.F."/>
            <person name="Michel C."/>
            <person name="Kerouault B."/>
            <person name="Mondot S."/>
            <person name="Nicolas P."/>
            <person name="Bossy R."/>
            <person name="Caron C."/>
            <person name="Bessieres P."/>
            <person name="Gibrat J.F."/>
            <person name="Claverol S."/>
            <person name="Dumetz F."/>
            <person name="Le Henaff M."/>
            <person name="Benmansour A."/>
        </authorList>
    </citation>
    <scope>NUCLEOTIDE SEQUENCE [LARGE SCALE GENOMIC DNA]</scope>
    <source>
        <strain evidence="2">ATCC 49511 / DSM 21280 / CIP 103535 / JIP02/86</strain>
    </source>
</reference>
<name>A6GXY3_FLAPJ</name>
<keyword evidence="2" id="KW-1185">Reference proteome</keyword>
<dbReference type="EMBL" id="AM398681">
    <property type="protein sequence ID" value="CAL42956.1"/>
    <property type="molecule type" value="Genomic_DNA"/>
</dbReference>